<dbReference type="AlphaFoldDB" id="A0A644WW98"/>
<sequence>MSDIKHIVREVPPEQMDVSLFFDDDGLTEAGGDYCYNLFIVAQSRNYCGFNEERYTSVTNEIEELLEHYSDIVSKSDYAQYSSIGEMLLDYNLIKNIHDTKRIKAYMEFFASCCEKPSSPYRNYDSNYSAHEEECVAKYLTLKTDKGWGVTDAHGYCQGDYVKIVYCIEHYENPRIYGEVWLGAAREFYTIDLDENGEEGDTCYGYIIADCQAHTDEDYKRLVCEWACIPVEETRLEMIEDSHTYTKYEYRAV</sequence>
<proteinExistence type="predicted"/>
<comment type="caution">
    <text evidence="1">The sequence shown here is derived from an EMBL/GenBank/DDBJ whole genome shotgun (WGS) entry which is preliminary data.</text>
</comment>
<name>A0A644WW98_9ZZZZ</name>
<evidence type="ECO:0000313" key="1">
    <source>
        <dbReference type="EMBL" id="MPM06333.1"/>
    </source>
</evidence>
<organism evidence="1">
    <name type="scientific">bioreactor metagenome</name>
    <dbReference type="NCBI Taxonomy" id="1076179"/>
    <lineage>
        <taxon>unclassified sequences</taxon>
        <taxon>metagenomes</taxon>
        <taxon>ecological metagenomes</taxon>
    </lineage>
</organism>
<accession>A0A644WW98</accession>
<protein>
    <submittedName>
        <fullName evidence="1">Uncharacterized protein</fullName>
    </submittedName>
</protein>
<reference evidence="1" key="1">
    <citation type="submission" date="2019-08" db="EMBL/GenBank/DDBJ databases">
        <authorList>
            <person name="Kucharzyk K."/>
            <person name="Murdoch R.W."/>
            <person name="Higgins S."/>
            <person name="Loffler F."/>
        </authorList>
    </citation>
    <scope>NUCLEOTIDE SEQUENCE</scope>
</reference>
<gene>
    <name evidence="1" type="ORF">SDC9_52632</name>
</gene>
<dbReference type="EMBL" id="VSSQ01001219">
    <property type="protein sequence ID" value="MPM06333.1"/>
    <property type="molecule type" value="Genomic_DNA"/>
</dbReference>